<proteinExistence type="predicted"/>
<keyword evidence="1" id="KW-0175">Coiled coil</keyword>
<dbReference type="EMBL" id="BLLK01000045">
    <property type="protein sequence ID" value="GFH51591.1"/>
    <property type="molecule type" value="Genomic_DNA"/>
</dbReference>
<evidence type="ECO:0000256" key="1">
    <source>
        <dbReference type="SAM" id="Coils"/>
    </source>
</evidence>
<name>A0AAD3CUW9_9STRA</name>
<keyword evidence="3" id="KW-1185">Reference proteome</keyword>
<dbReference type="Gene3D" id="3.40.50.2300">
    <property type="match status" value="1"/>
</dbReference>
<sequence>MRGNALRTMISCNFIDTSVFQFSITIKMPTVVFACKSNSCRSQMAEGWARKWLEDRIIMLDNTLQEFREEMDDVNDNTAQLKLTQNVERHIEILKDTIIASVALDYNSVFVSSHDNAMERPQRKNVKSKAVDAMGMDGVDISSFQPKTIEEIIPFMKNKNEQMDVSGKLSSSLELGDVIIDEINMDDVIKDSSDQEKPVDKLIVLCSCGQDMKYKLARRSKSVEEWNIDPPTSASKSGEGDVAYRRVSLEIKKEVNILMKSLLGNPKF</sequence>
<organism evidence="2 3">
    <name type="scientific">Chaetoceros tenuissimus</name>
    <dbReference type="NCBI Taxonomy" id="426638"/>
    <lineage>
        <taxon>Eukaryota</taxon>
        <taxon>Sar</taxon>
        <taxon>Stramenopiles</taxon>
        <taxon>Ochrophyta</taxon>
        <taxon>Bacillariophyta</taxon>
        <taxon>Coscinodiscophyceae</taxon>
        <taxon>Chaetocerotophycidae</taxon>
        <taxon>Chaetocerotales</taxon>
        <taxon>Chaetocerotaceae</taxon>
        <taxon>Chaetoceros</taxon>
    </lineage>
</organism>
<dbReference type="PANTHER" id="PTHR43428">
    <property type="entry name" value="ARSENATE REDUCTASE"/>
    <property type="match status" value="1"/>
</dbReference>
<gene>
    <name evidence="2" type="ORF">CTEN210_08067</name>
</gene>
<dbReference type="Proteomes" id="UP001054902">
    <property type="component" value="Unassembled WGS sequence"/>
</dbReference>
<dbReference type="SUPFAM" id="SSF52788">
    <property type="entry name" value="Phosphotyrosine protein phosphatases I"/>
    <property type="match status" value="1"/>
</dbReference>
<comment type="caution">
    <text evidence="2">The sequence shown here is derived from an EMBL/GenBank/DDBJ whole genome shotgun (WGS) entry which is preliminary data.</text>
</comment>
<dbReference type="InterPro" id="IPR036196">
    <property type="entry name" value="Ptyr_pPase_sf"/>
</dbReference>
<dbReference type="PANTHER" id="PTHR43428:SF1">
    <property type="entry name" value="ARSENATE REDUCTASE"/>
    <property type="match status" value="1"/>
</dbReference>
<feature type="coiled-coil region" evidence="1">
    <location>
        <begin position="57"/>
        <end position="84"/>
    </location>
</feature>
<protein>
    <submittedName>
        <fullName evidence="2">Uncharacterized protein</fullName>
    </submittedName>
</protein>
<evidence type="ECO:0000313" key="2">
    <source>
        <dbReference type="EMBL" id="GFH51591.1"/>
    </source>
</evidence>
<evidence type="ECO:0000313" key="3">
    <source>
        <dbReference type="Proteomes" id="UP001054902"/>
    </source>
</evidence>
<dbReference type="AlphaFoldDB" id="A0AAD3CUW9"/>
<reference evidence="2 3" key="1">
    <citation type="journal article" date="2021" name="Sci. Rep.">
        <title>The genome of the diatom Chaetoceros tenuissimus carries an ancient integrated fragment of an extant virus.</title>
        <authorList>
            <person name="Hongo Y."/>
            <person name="Kimura K."/>
            <person name="Takaki Y."/>
            <person name="Yoshida Y."/>
            <person name="Baba S."/>
            <person name="Kobayashi G."/>
            <person name="Nagasaki K."/>
            <person name="Hano T."/>
            <person name="Tomaru Y."/>
        </authorList>
    </citation>
    <scope>NUCLEOTIDE SEQUENCE [LARGE SCALE GENOMIC DNA]</scope>
    <source>
        <strain evidence="2 3">NIES-3715</strain>
    </source>
</reference>
<accession>A0AAD3CUW9</accession>